<dbReference type="Gene3D" id="2.40.50.100">
    <property type="match status" value="1"/>
</dbReference>
<gene>
    <name evidence="3" type="ORF">DOK78_000146</name>
</gene>
<evidence type="ECO:0000256" key="1">
    <source>
        <dbReference type="ARBA" id="ARBA00022823"/>
    </source>
</evidence>
<dbReference type="PANTHER" id="PTHR11715">
    <property type="entry name" value="GLYCINE CLEAVAGE SYSTEM H PROTEIN"/>
    <property type="match status" value="1"/>
</dbReference>
<dbReference type="SUPFAM" id="SSF51230">
    <property type="entry name" value="Single hybrid motif"/>
    <property type="match status" value="1"/>
</dbReference>
<dbReference type="RefSeq" id="WP_207871750.1">
    <property type="nucleotide sequence ID" value="NZ_CP147251.1"/>
</dbReference>
<reference evidence="3 4" key="1">
    <citation type="submission" date="2024-03" db="EMBL/GenBank/DDBJ databases">
        <title>The Genome Sequence of Enterococcus sp. DIV2402.</title>
        <authorList>
            <consortium name="The Broad Institute Genomics Platform"/>
            <consortium name="The Broad Institute Microbial Omics Core"/>
            <consortium name="The Broad Institute Genomic Center for Infectious Diseases"/>
            <person name="Earl A."/>
            <person name="Manson A."/>
            <person name="Gilmore M."/>
            <person name="Schwartman J."/>
            <person name="Shea T."/>
            <person name="Abouelleil A."/>
            <person name="Cao P."/>
            <person name="Chapman S."/>
            <person name="Cusick C."/>
            <person name="Young S."/>
            <person name="Neafsey D."/>
            <person name="Nusbaum C."/>
            <person name="Birren B."/>
        </authorList>
    </citation>
    <scope>NUCLEOTIDE SEQUENCE [LARGE SCALE GENOMIC DNA]</scope>
    <source>
        <strain evidence="3 4">DIV2402</strain>
    </source>
</reference>
<proteinExistence type="predicted"/>
<evidence type="ECO:0000259" key="2">
    <source>
        <dbReference type="PROSITE" id="PS50968"/>
    </source>
</evidence>
<dbReference type="Pfam" id="PF01597">
    <property type="entry name" value="GCV_H"/>
    <property type="match status" value="1"/>
</dbReference>
<dbReference type="InterPro" id="IPR033753">
    <property type="entry name" value="GCV_H/Fam206"/>
</dbReference>
<dbReference type="InterPro" id="IPR002930">
    <property type="entry name" value="GCV_H"/>
</dbReference>
<evidence type="ECO:0000313" key="3">
    <source>
        <dbReference type="EMBL" id="WYJ75571.1"/>
    </source>
</evidence>
<name>A0ABZ2SI96_9ENTE</name>
<sequence length="112" mass="12420">MEKTCLKKKDNLWILFNGVEYVIGLTKEAQDDLGKITFASVPKVGQTFAQGDTLVELEAEKAVNEYLSPLTGVVSSVNEKIDEDVDILNDEDELNAWIISLKDVDVAQFDAL</sequence>
<organism evidence="3 4">
    <name type="scientific">Candidatus Enterococcus lowellii</name>
    <dbReference type="NCBI Taxonomy" id="2230877"/>
    <lineage>
        <taxon>Bacteria</taxon>
        <taxon>Bacillati</taxon>
        <taxon>Bacillota</taxon>
        <taxon>Bacilli</taxon>
        <taxon>Lactobacillales</taxon>
        <taxon>Enterococcaceae</taxon>
        <taxon>Enterococcus</taxon>
    </lineage>
</organism>
<dbReference type="CDD" id="cd06848">
    <property type="entry name" value="GCS_H"/>
    <property type="match status" value="1"/>
</dbReference>
<keyword evidence="4" id="KW-1185">Reference proteome</keyword>
<dbReference type="PANTHER" id="PTHR11715:SF3">
    <property type="entry name" value="GLYCINE CLEAVAGE SYSTEM H PROTEIN-RELATED"/>
    <property type="match status" value="1"/>
</dbReference>
<dbReference type="PROSITE" id="PS50968">
    <property type="entry name" value="BIOTINYL_LIPOYL"/>
    <property type="match status" value="1"/>
</dbReference>
<protein>
    <submittedName>
        <fullName evidence="3">Glycine cleavage system H protein</fullName>
    </submittedName>
</protein>
<dbReference type="InterPro" id="IPR000089">
    <property type="entry name" value="Biotin_lipoyl"/>
</dbReference>
<keyword evidence="1" id="KW-0450">Lipoyl</keyword>
<feature type="domain" description="Lipoyl-binding" evidence="2">
    <location>
        <begin position="20"/>
        <end position="102"/>
    </location>
</feature>
<evidence type="ECO:0000313" key="4">
    <source>
        <dbReference type="Proteomes" id="UP000664701"/>
    </source>
</evidence>
<accession>A0ABZ2SI96</accession>
<dbReference type="InterPro" id="IPR011053">
    <property type="entry name" value="Single_hybrid_motif"/>
</dbReference>
<dbReference type="EMBL" id="CP147251">
    <property type="protein sequence ID" value="WYJ75571.1"/>
    <property type="molecule type" value="Genomic_DNA"/>
</dbReference>
<dbReference type="Proteomes" id="UP000664701">
    <property type="component" value="Chromosome"/>
</dbReference>